<dbReference type="SUPFAM" id="SSF52402">
    <property type="entry name" value="Adenine nucleotide alpha hydrolases-like"/>
    <property type="match status" value="1"/>
</dbReference>
<gene>
    <name evidence="3" type="primary">larE</name>
    <name evidence="3" type="ORF">IAA04_11980</name>
</gene>
<dbReference type="PANTHER" id="PTHR43169:SF2">
    <property type="entry name" value="NAD_GMP SYNTHASE DOMAIN-CONTAINING PROTEIN"/>
    <property type="match status" value="1"/>
</dbReference>
<protein>
    <submittedName>
        <fullName evidence="3">ATP-dependent sacrificial sulfur transferase LarE</fullName>
    </submittedName>
</protein>
<dbReference type="Proteomes" id="UP000823883">
    <property type="component" value="Unassembled WGS sequence"/>
</dbReference>
<dbReference type="InterPro" id="IPR005232">
    <property type="entry name" value="LarE"/>
</dbReference>
<evidence type="ECO:0000313" key="4">
    <source>
        <dbReference type="Proteomes" id="UP000823883"/>
    </source>
</evidence>
<dbReference type="InterPro" id="IPR052188">
    <property type="entry name" value="Ni-pincer_cofactor_biosynth"/>
</dbReference>
<organism evidence="3 4">
    <name type="scientific">Candidatus Lachnoclostridium pullistercoris</name>
    <dbReference type="NCBI Taxonomy" id="2838632"/>
    <lineage>
        <taxon>Bacteria</taxon>
        <taxon>Bacillati</taxon>
        <taxon>Bacillota</taxon>
        <taxon>Clostridia</taxon>
        <taxon>Lachnospirales</taxon>
        <taxon>Lachnospiraceae</taxon>
    </lineage>
</organism>
<sequence length="280" mass="30779">MGSSEKKARLLALMEEYGRQDVCLAFSGGVDSSLLLKLAADSAAAHGTTVYAVTFDSRLHPACDLENARKVAAELGGVHVVITVDELEMEEICSNPPDRCYLCKKQLFGKLLEFAAQKQISVAMEGTNEDDLHVYRPGIRAVRELGVKSPLAEAGLTKAEVKALAAEYGISAASRPSTPCMATRLPYGAELNYKVLKQIEEGEALLRELIGGNVRLRLHGDVARIEADQERMEQVLALRKELTSRLKEMGFVYVTLDLEGFRSGSMDVHIRKEKMPEIQN</sequence>
<dbReference type="PIRSF" id="PIRSF006661">
    <property type="entry name" value="PP-lp_UCP006661"/>
    <property type="match status" value="1"/>
</dbReference>
<comment type="caution">
    <text evidence="3">The sequence shown here is derived from an EMBL/GenBank/DDBJ whole genome shotgun (WGS) entry which is preliminary data.</text>
</comment>
<evidence type="ECO:0000259" key="2">
    <source>
        <dbReference type="Pfam" id="PF00733"/>
    </source>
</evidence>
<evidence type="ECO:0000313" key="3">
    <source>
        <dbReference type="EMBL" id="HJC48756.1"/>
    </source>
</evidence>
<accession>A0A9D2PDD6</accession>
<dbReference type="InterPro" id="IPR014729">
    <property type="entry name" value="Rossmann-like_a/b/a_fold"/>
</dbReference>
<dbReference type="Gene3D" id="3.40.50.620">
    <property type="entry name" value="HUPs"/>
    <property type="match status" value="1"/>
</dbReference>
<dbReference type="InterPro" id="IPR001962">
    <property type="entry name" value="Asn_synthase"/>
</dbReference>
<reference evidence="3" key="2">
    <citation type="submission" date="2021-04" db="EMBL/GenBank/DDBJ databases">
        <authorList>
            <person name="Gilroy R."/>
        </authorList>
    </citation>
    <scope>NUCLEOTIDE SEQUENCE</scope>
    <source>
        <strain evidence="3">CHK183-5548</strain>
    </source>
</reference>
<name>A0A9D2PDD6_9FIRM</name>
<dbReference type="AlphaFoldDB" id="A0A9D2PDD6"/>
<evidence type="ECO:0000256" key="1">
    <source>
        <dbReference type="PIRSR" id="PIRSR006661-1"/>
    </source>
</evidence>
<feature type="domain" description="Asparagine synthetase" evidence="2">
    <location>
        <begin position="20"/>
        <end position="91"/>
    </location>
</feature>
<dbReference type="Pfam" id="PF00733">
    <property type="entry name" value="Asn_synthase"/>
    <property type="match status" value="1"/>
</dbReference>
<dbReference type="GO" id="GO:0006529">
    <property type="term" value="P:asparagine biosynthetic process"/>
    <property type="evidence" value="ECO:0007669"/>
    <property type="project" value="InterPro"/>
</dbReference>
<dbReference type="GO" id="GO:0016783">
    <property type="term" value="F:sulfurtransferase activity"/>
    <property type="evidence" value="ECO:0007669"/>
    <property type="project" value="InterPro"/>
</dbReference>
<dbReference type="NCBIfam" id="TIGR00268">
    <property type="entry name" value="ATP-dependent sacrificial sulfur transferase LarE"/>
    <property type="match status" value="1"/>
</dbReference>
<dbReference type="CDD" id="cd01990">
    <property type="entry name" value="LarE-like"/>
    <property type="match status" value="1"/>
</dbReference>
<feature type="active site" description="Nucleophile and sulfur donor" evidence="1">
    <location>
        <position position="180"/>
    </location>
</feature>
<keyword evidence="3" id="KW-0808">Transferase</keyword>
<dbReference type="PANTHER" id="PTHR43169">
    <property type="entry name" value="EXSB FAMILY PROTEIN"/>
    <property type="match status" value="1"/>
</dbReference>
<dbReference type="GO" id="GO:0004066">
    <property type="term" value="F:asparagine synthase (glutamine-hydrolyzing) activity"/>
    <property type="evidence" value="ECO:0007669"/>
    <property type="project" value="InterPro"/>
</dbReference>
<proteinExistence type="predicted"/>
<reference evidence="3" key="1">
    <citation type="journal article" date="2021" name="PeerJ">
        <title>Extensive microbial diversity within the chicken gut microbiome revealed by metagenomics and culture.</title>
        <authorList>
            <person name="Gilroy R."/>
            <person name="Ravi A."/>
            <person name="Getino M."/>
            <person name="Pursley I."/>
            <person name="Horton D.L."/>
            <person name="Alikhan N.F."/>
            <person name="Baker D."/>
            <person name="Gharbi K."/>
            <person name="Hall N."/>
            <person name="Watson M."/>
            <person name="Adriaenssens E.M."/>
            <person name="Foster-Nyarko E."/>
            <person name="Jarju S."/>
            <person name="Secka A."/>
            <person name="Antonio M."/>
            <person name="Oren A."/>
            <person name="Chaudhuri R.R."/>
            <person name="La Ragione R."/>
            <person name="Hildebrand F."/>
            <person name="Pallen M.J."/>
        </authorList>
    </citation>
    <scope>NUCLEOTIDE SEQUENCE</scope>
    <source>
        <strain evidence="3">CHK183-5548</strain>
    </source>
</reference>
<dbReference type="EMBL" id="DWWL01000078">
    <property type="protein sequence ID" value="HJC48756.1"/>
    <property type="molecule type" value="Genomic_DNA"/>
</dbReference>